<dbReference type="Proteomes" id="UP001324115">
    <property type="component" value="Unassembled WGS sequence"/>
</dbReference>
<feature type="domain" description="Plastocyanin-like" evidence="14">
    <location>
        <begin position="160"/>
        <end position="311"/>
    </location>
</feature>
<feature type="domain" description="Plastocyanin-like" evidence="15">
    <location>
        <begin position="429"/>
        <end position="550"/>
    </location>
</feature>
<organism evidence="17 18">
    <name type="scientific">Quercus rubra</name>
    <name type="common">Northern red oak</name>
    <name type="synonym">Quercus borealis</name>
    <dbReference type="NCBI Taxonomy" id="3512"/>
    <lineage>
        <taxon>Eukaryota</taxon>
        <taxon>Viridiplantae</taxon>
        <taxon>Streptophyta</taxon>
        <taxon>Embryophyta</taxon>
        <taxon>Tracheophyta</taxon>
        <taxon>Spermatophyta</taxon>
        <taxon>Magnoliopsida</taxon>
        <taxon>eudicotyledons</taxon>
        <taxon>Gunneridae</taxon>
        <taxon>Pentapetalae</taxon>
        <taxon>rosids</taxon>
        <taxon>fabids</taxon>
        <taxon>Fagales</taxon>
        <taxon>Fagaceae</taxon>
        <taxon>Quercus</taxon>
    </lineage>
</organism>
<dbReference type="SUPFAM" id="SSF49503">
    <property type="entry name" value="Cupredoxins"/>
    <property type="match status" value="3"/>
</dbReference>
<protein>
    <recommendedName>
        <fullName evidence="4 13">Laccase</fullName>
        <ecNumber evidence="4 13">1.10.3.2</ecNumber>
    </recommendedName>
    <alternativeName>
        <fullName evidence="13">Benzenediol:oxygen oxidoreductase</fullName>
    </alternativeName>
    <alternativeName>
        <fullName evidence="13">Diphenol oxidase</fullName>
    </alternativeName>
    <alternativeName>
        <fullName evidence="13">Urishiol oxidase</fullName>
    </alternativeName>
</protein>
<dbReference type="GO" id="GO:0046274">
    <property type="term" value="P:lignin catabolic process"/>
    <property type="evidence" value="ECO:0007669"/>
    <property type="project" value="UniProtKB-KW"/>
</dbReference>
<comment type="similarity">
    <text evidence="3 13">Belongs to the multicopper oxidase family.</text>
</comment>
<dbReference type="EC" id="1.10.3.2" evidence="4 13"/>
<dbReference type="CDD" id="cd13897">
    <property type="entry name" value="CuRO_3_LCC_plant"/>
    <property type="match status" value="1"/>
</dbReference>
<evidence type="ECO:0000256" key="6">
    <source>
        <dbReference type="ARBA" id="ARBA00022525"/>
    </source>
</evidence>
<dbReference type="CDD" id="cd13875">
    <property type="entry name" value="CuRO_2_LCC_plant"/>
    <property type="match status" value="1"/>
</dbReference>
<gene>
    <name evidence="17" type="ORF">RGQ29_010966</name>
</gene>
<keyword evidence="13" id="KW-0732">Signal</keyword>
<dbReference type="InterPro" id="IPR034288">
    <property type="entry name" value="CuRO_1_LCC"/>
</dbReference>
<dbReference type="InterPro" id="IPR008972">
    <property type="entry name" value="Cupredoxin"/>
</dbReference>
<evidence type="ECO:0000256" key="9">
    <source>
        <dbReference type="ARBA" id="ARBA00023002"/>
    </source>
</evidence>
<keyword evidence="11" id="KW-0325">Glycoprotein</keyword>
<keyword evidence="12 13" id="KW-0439">Lignin degradation</keyword>
<dbReference type="Pfam" id="PF00394">
    <property type="entry name" value="Cu-oxidase"/>
    <property type="match status" value="1"/>
</dbReference>
<dbReference type="Pfam" id="PF07732">
    <property type="entry name" value="Cu-oxidase_3"/>
    <property type="match status" value="1"/>
</dbReference>
<comment type="caution">
    <text evidence="17">The sequence shown here is derived from an EMBL/GenBank/DDBJ whole genome shotgun (WGS) entry which is preliminary data.</text>
</comment>
<dbReference type="GO" id="GO:0048046">
    <property type="term" value="C:apoplast"/>
    <property type="evidence" value="ECO:0007669"/>
    <property type="project" value="UniProtKB-SubCell"/>
</dbReference>
<proteinExistence type="inferred from homology"/>
<evidence type="ECO:0000259" key="16">
    <source>
        <dbReference type="Pfam" id="PF07732"/>
    </source>
</evidence>
<evidence type="ECO:0000256" key="12">
    <source>
        <dbReference type="ARBA" id="ARBA00023185"/>
    </source>
</evidence>
<evidence type="ECO:0000256" key="8">
    <source>
        <dbReference type="ARBA" id="ARBA00022737"/>
    </source>
</evidence>
<reference evidence="17 18" key="1">
    <citation type="journal article" date="2023" name="G3 (Bethesda)">
        <title>A haplotype-resolved chromosome-scale genome for Quercus rubra L. provides insights into the genetics of adaptive traits for red oak species.</title>
        <authorList>
            <person name="Kapoor B."/>
            <person name="Jenkins J."/>
            <person name="Schmutz J."/>
            <person name="Zhebentyayeva T."/>
            <person name="Kuelheim C."/>
            <person name="Coggeshall M."/>
            <person name="Heim C."/>
            <person name="Lasky J.R."/>
            <person name="Leites L."/>
            <person name="Islam-Faridi N."/>
            <person name="Romero-Severson J."/>
            <person name="DeLeo V.L."/>
            <person name="Lucas S.M."/>
            <person name="Lazic D."/>
            <person name="Gailing O."/>
            <person name="Carlson J."/>
            <person name="Staton M."/>
        </authorList>
    </citation>
    <scope>NUCLEOTIDE SEQUENCE [LARGE SCALE GENOMIC DNA]</scope>
    <source>
        <strain evidence="17">Pseudo-F2</strain>
    </source>
</reference>
<dbReference type="EMBL" id="JAXUIC010000002">
    <property type="protein sequence ID" value="KAK4601613.1"/>
    <property type="molecule type" value="Genomic_DNA"/>
</dbReference>
<keyword evidence="18" id="KW-1185">Reference proteome</keyword>
<dbReference type="GO" id="GO:0005507">
    <property type="term" value="F:copper ion binding"/>
    <property type="evidence" value="ECO:0007669"/>
    <property type="project" value="InterPro"/>
</dbReference>
<dbReference type="GO" id="GO:0052716">
    <property type="term" value="F:hydroquinone:oxygen oxidoreductase activity"/>
    <property type="evidence" value="ECO:0007669"/>
    <property type="project" value="UniProtKB-EC"/>
</dbReference>
<evidence type="ECO:0000256" key="5">
    <source>
        <dbReference type="ARBA" id="ARBA00022523"/>
    </source>
</evidence>
<dbReference type="InterPro" id="IPR034285">
    <property type="entry name" value="CuRO_2_LCC"/>
</dbReference>
<dbReference type="InterPro" id="IPR033138">
    <property type="entry name" value="Cu_oxidase_CS"/>
</dbReference>
<feature type="signal peptide" evidence="13">
    <location>
        <begin position="1"/>
        <end position="22"/>
    </location>
</feature>
<comment type="catalytic activity">
    <reaction evidence="1 13">
        <text>4 hydroquinone + O2 = 4 benzosemiquinone + 2 H2O</text>
        <dbReference type="Rhea" id="RHEA:11276"/>
        <dbReference type="ChEBI" id="CHEBI:15377"/>
        <dbReference type="ChEBI" id="CHEBI:15379"/>
        <dbReference type="ChEBI" id="CHEBI:17594"/>
        <dbReference type="ChEBI" id="CHEBI:17977"/>
        <dbReference type="EC" id="1.10.3.2"/>
    </reaction>
</comment>
<evidence type="ECO:0000256" key="4">
    <source>
        <dbReference type="ARBA" id="ARBA00012297"/>
    </source>
</evidence>
<keyword evidence="8 13" id="KW-0677">Repeat</keyword>
<evidence type="ECO:0000313" key="17">
    <source>
        <dbReference type="EMBL" id="KAK4601615.1"/>
    </source>
</evidence>
<dbReference type="InterPro" id="IPR034289">
    <property type="entry name" value="CuRO_3_LCC"/>
</dbReference>
<name>A0AAN7J822_QUERU</name>
<evidence type="ECO:0000256" key="3">
    <source>
        <dbReference type="ARBA" id="ARBA00010609"/>
    </source>
</evidence>
<accession>A0AAN7J822</accession>
<keyword evidence="10 13" id="KW-0186">Copper</keyword>
<dbReference type="Pfam" id="PF07731">
    <property type="entry name" value="Cu-oxidase_2"/>
    <property type="match status" value="1"/>
</dbReference>
<comment type="function">
    <text evidence="13">Lignin degradation and detoxification of lignin-derived products.</text>
</comment>
<feature type="domain" description="Plastocyanin-like" evidence="16">
    <location>
        <begin position="33"/>
        <end position="144"/>
    </location>
</feature>
<dbReference type="InterPro" id="IPR011707">
    <property type="entry name" value="Cu-oxidase-like_N"/>
</dbReference>
<evidence type="ECO:0000259" key="14">
    <source>
        <dbReference type="Pfam" id="PF00394"/>
    </source>
</evidence>
<dbReference type="InterPro" id="IPR011706">
    <property type="entry name" value="Cu-oxidase_C"/>
</dbReference>
<evidence type="ECO:0000256" key="1">
    <source>
        <dbReference type="ARBA" id="ARBA00000349"/>
    </source>
</evidence>
<dbReference type="InterPro" id="IPR017761">
    <property type="entry name" value="Laccase"/>
</dbReference>
<dbReference type="InterPro" id="IPR045087">
    <property type="entry name" value="Cu-oxidase_fam"/>
</dbReference>
<evidence type="ECO:0000256" key="13">
    <source>
        <dbReference type="RuleBase" id="RU361119"/>
    </source>
</evidence>
<dbReference type="InterPro" id="IPR001117">
    <property type="entry name" value="Cu-oxidase_2nd"/>
</dbReference>
<dbReference type="PROSITE" id="PS00079">
    <property type="entry name" value="MULTICOPPER_OXIDASE1"/>
    <property type="match status" value="1"/>
</dbReference>
<evidence type="ECO:0000256" key="2">
    <source>
        <dbReference type="ARBA" id="ARBA00004271"/>
    </source>
</evidence>
<keyword evidence="7 13" id="KW-0479">Metal-binding</keyword>
<dbReference type="PROSITE" id="PS00080">
    <property type="entry name" value="MULTICOPPER_OXIDASE2"/>
    <property type="match status" value="1"/>
</dbReference>
<keyword evidence="6 13" id="KW-0964">Secreted</keyword>
<comment type="cofactor">
    <cofactor evidence="13">
        <name>Cu cation</name>
        <dbReference type="ChEBI" id="CHEBI:23378"/>
    </cofactor>
    <text evidence="13">Binds 4 Cu cations per monomer.</text>
</comment>
<dbReference type="PANTHER" id="PTHR11709:SF379">
    <property type="entry name" value="LACCASE"/>
    <property type="match status" value="1"/>
</dbReference>
<evidence type="ECO:0000256" key="11">
    <source>
        <dbReference type="ARBA" id="ARBA00023180"/>
    </source>
</evidence>
<dbReference type="AlphaFoldDB" id="A0AAN7J822"/>
<evidence type="ECO:0000256" key="10">
    <source>
        <dbReference type="ARBA" id="ARBA00023008"/>
    </source>
</evidence>
<keyword evidence="5 13" id="KW-0052">Apoplast</keyword>
<feature type="chain" id="PRO_5044522593" description="Laccase" evidence="13">
    <location>
        <begin position="23"/>
        <end position="592"/>
    </location>
</feature>
<keyword evidence="9 13" id="KW-0560">Oxidoreductase</keyword>
<dbReference type="NCBIfam" id="TIGR03389">
    <property type="entry name" value="laccase"/>
    <property type="match status" value="1"/>
</dbReference>
<sequence>MGLRSKLLWLACLSRFLFLMVGSEVHYYNFVLREKNFTRLCSTKSMLVVNDSFPGPVIRVHKGDTVFVNVHNEGYYGVTIHWHGVKQPRNPWSDGPEYITQCPIEPGTNFTYEVIFSTEEGTLWWHAHSNWTRSTVHGAIVIYPIEGTTTPYPTPDGEEIFILGSWYVGNINALVLEDLKTGASAPESDSYVINGQPGDFLPCSQDSTHRWVVDFGKTYLVRVINAAMNADLFFGIANHNITVVGMDGSYVKPIINDFIVISPGQTMNLLLTANRSLGHYYAVARQYDTDQSFFNGFDDTNATAVLMYNGNYTAPDVPLFPSNLPAYTDNNAAYKFIGRLRSLASKDYPANVPLNITTKMLITVSMNYLPCPNASCAGIDGNMIATSLSNMSFVNPSTDLLLAYYRNLSGIYSTDFPNWPESFFDFTADDLPLNTTIPTQGTRVKMLNYNEEVEITFQGTAVLKIPQNHPMHMHGYSFYVVGSGFGNFNNETDPKNFNLVDPPEVNTVEVPKNGWVTIRFKANNPGVWFWHCHFERHLDWGMNTVMIVKNGGTPETSIRPPPTYMPPCRPPSLAWPKDFNDSHEVKKVYERK</sequence>
<dbReference type="EMBL" id="JAXUIC010000002">
    <property type="protein sequence ID" value="KAK4601615.1"/>
    <property type="molecule type" value="Genomic_DNA"/>
</dbReference>
<comment type="subcellular location">
    <subcellularLocation>
        <location evidence="2 13">Secreted</location>
        <location evidence="2 13">Extracellular space</location>
        <location evidence="2 13">Apoplast</location>
    </subcellularLocation>
</comment>
<evidence type="ECO:0000256" key="7">
    <source>
        <dbReference type="ARBA" id="ARBA00022723"/>
    </source>
</evidence>
<dbReference type="PANTHER" id="PTHR11709">
    <property type="entry name" value="MULTI-COPPER OXIDASE"/>
    <property type="match status" value="1"/>
</dbReference>
<dbReference type="InterPro" id="IPR002355">
    <property type="entry name" value="Cu_oxidase_Cu_BS"/>
</dbReference>
<dbReference type="Gene3D" id="2.60.40.420">
    <property type="entry name" value="Cupredoxins - blue copper proteins"/>
    <property type="match status" value="3"/>
</dbReference>
<evidence type="ECO:0000259" key="15">
    <source>
        <dbReference type="Pfam" id="PF07731"/>
    </source>
</evidence>
<dbReference type="EMBL" id="JAXUIC010000002">
    <property type="protein sequence ID" value="KAK4601614.1"/>
    <property type="molecule type" value="Genomic_DNA"/>
</dbReference>
<dbReference type="CDD" id="cd13849">
    <property type="entry name" value="CuRO_1_LCC_plant"/>
    <property type="match status" value="1"/>
</dbReference>
<evidence type="ECO:0000313" key="18">
    <source>
        <dbReference type="Proteomes" id="UP001324115"/>
    </source>
</evidence>